<feature type="compositionally biased region" description="Basic and acidic residues" evidence="1">
    <location>
        <begin position="155"/>
        <end position="164"/>
    </location>
</feature>
<comment type="caution">
    <text evidence="3">The sequence shown here is derived from an EMBL/GenBank/DDBJ whole genome shotgun (WGS) entry which is preliminary data.</text>
</comment>
<feature type="region of interest" description="Disordered" evidence="1">
    <location>
        <begin position="154"/>
        <end position="260"/>
    </location>
</feature>
<proteinExistence type="predicted"/>
<feature type="compositionally biased region" description="Polar residues" evidence="1">
    <location>
        <begin position="202"/>
        <end position="213"/>
    </location>
</feature>
<dbReference type="RefSeq" id="WP_184799821.1">
    <property type="nucleotide sequence ID" value="NZ_JACHMY010000001.1"/>
</dbReference>
<feature type="compositionally biased region" description="Pro residues" evidence="1">
    <location>
        <begin position="235"/>
        <end position="250"/>
    </location>
</feature>
<sequence>MTAPSRRLPRSVLWALGLFAGTTAAVILSASSASAAPEPTEDHLLPATIGAVTDTVAPIRKQVVRPVVKPVTDEVLRPTVKPVTDKVLRPTLKPVVDQVVRPALKPVVDQVLRPALKPVVDQVLRPTLKPVVDHVLRPTLKPVVDTALRPALKPATERVERPATDRLVPPPVSKQSFKSSPAKGELTTQHLSTKATAPAPSDSVTRPTLTKSSLPDEIQFASGGSAPAYASIPQPADPSPAPHWPSPAAPSAPAQVLSGGSGSTIAKKYAVLGGIAPQQFAVTATVTADDDLTGPAPGGRPGTTPD</sequence>
<keyword evidence="2" id="KW-0732">Signal</keyword>
<gene>
    <name evidence="3" type="ORF">HDA39_005467</name>
</gene>
<dbReference type="AlphaFoldDB" id="A0A7W9JAT8"/>
<reference evidence="3 4" key="1">
    <citation type="submission" date="2020-08" db="EMBL/GenBank/DDBJ databases">
        <title>Sequencing the genomes of 1000 actinobacteria strains.</title>
        <authorList>
            <person name="Klenk H.-P."/>
        </authorList>
    </citation>
    <scope>NUCLEOTIDE SEQUENCE [LARGE SCALE GENOMIC DNA]</scope>
    <source>
        <strain evidence="3 4">DSM 28967</strain>
    </source>
</reference>
<evidence type="ECO:0000256" key="2">
    <source>
        <dbReference type="SAM" id="SignalP"/>
    </source>
</evidence>
<organism evidence="3 4">
    <name type="scientific">Kribbella italica</name>
    <dbReference type="NCBI Taxonomy" id="1540520"/>
    <lineage>
        <taxon>Bacteria</taxon>
        <taxon>Bacillati</taxon>
        <taxon>Actinomycetota</taxon>
        <taxon>Actinomycetes</taxon>
        <taxon>Propionibacteriales</taxon>
        <taxon>Kribbellaceae</taxon>
        <taxon>Kribbella</taxon>
    </lineage>
</organism>
<name>A0A7W9JAT8_9ACTN</name>
<protein>
    <submittedName>
        <fullName evidence="3">Uncharacterized protein</fullName>
    </submittedName>
</protein>
<keyword evidence="4" id="KW-1185">Reference proteome</keyword>
<dbReference type="EMBL" id="JACHMY010000001">
    <property type="protein sequence ID" value="MBB5838733.1"/>
    <property type="molecule type" value="Genomic_DNA"/>
</dbReference>
<feature type="signal peptide" evidence="2">
    <location>
        <begin position="1"/>
        <end position="35"/>
    </location>
</feature>
<feature type="chain" id="PRO_5030995821" evidence="2">
    <location>
        <begin position="36"/>
        <end position="306"/>
    </location>
</feature>
<dbReference type="Proteomes" id="UP000549971">
    <property type="component" value="Unassembled WGS sequence"/>
</dbReference>
<evidence type="ECO:0000256" key="1">
    <source>
        <dbReference type="SAM" id="MobiDB-lite"/>
    </source>
</evidence>
<evidence type="ECO:0000313" key="3">
    <source>
        <dbReference type="EMBL" id="MBB5838733.1"/>
    </source>
</evidence>
<accession>A0A7W9JAT8</accession>
<evidence type="ECO:0000313" key="4">
    <source>
        <dbReference type="Proteomes" id="UP000549971"/>
    </source>
</evidence>
<feature type="compositionally biased region" description="Polar residues" evidence="1">
    <location>
        <begin position="186"/>
        <end position="195"/>
    </location>
</feature>